<dbReference type="InterPro" id="IPR036908">
    <property type="entry name" value="RlpA-like_sf"/>
</dbReference>
<proteinExistence type="predicted"/>
<organism evidence="4 5">
    <name type="scientific">Mucilaginibacter robiniae</name>
    <dbReference type="NCBI Taxonomy" id="2728022"/>
    <lineage>
        <taxon>Bacteria</taxon>
        <taxon>Pseudomonadati</taxon>
        <taxon>Bacteroidota</taxon>
        <taxon>Sphingobacteriia</taxon>
        <taxon>Sphingobacteriales</taxon>
        <taxon>Sphingobacteriaceae</taxon>
        <taxon>Mucilaginibacter</taxon>
    </lineage>
</organism>
<reference evidence="4 5" key="1">
    <citation type="submission" date="2020-04" db="EMBL/GenBank/DDBJ databases">
        <title>Genome sequencing of novel species.</title>
        <authorList>
            <person name="Heo J."/>
            <person name="Kim S.-J."/>
            <person name="Kim J.-S."/>
            <person name="Hong S.-B."/>
            <person name="Kwon S.-W."/>
        </authorList>
    </citation>
    <scope>NUCLEOTIDE SEQUENCE [LARGE SCALE GENOMIC DNA]</scope>
    <source>
        <strain evidence="4 5">F39-2</strain>
    </source>
</reference>
<dbReference type="SUPFAM" id="SSF54106">
    <property type="entry name" value="LysM domain"/>
    <property type="match status" value="1"/>
</dbReference>
<dbReference type="CDD" id="cd00118">
    <property type="entry name" value="LysM"/>
    <property type="match status" value="2"/>
</dbReference>
<evidence type="ECO:0000256" key="1">
    <source>
        <dbReference type="SAM" id="MobiDB-lite"/>
    </source>
</evidence>
<evidence type="ECO:0000259" key="3">
    <source>
        <dbReference type="PROSITE" id="PS51782"/>
    </source>
</evidence>
<keyword evidence="2" id="KW-0732">Signal</keyword>
<dbReference type="AlphaFoldDB" id="A0A7L5E390"/>
<dbReference type="KEGG" id="mrob:HH214_18720"/>
<feature type="signal peptide" evidence="2">
    <location>
        <begin position="1"/>
        <end position="21"/>
    </location>
</feature>
<dbReference type="EMBL" id="CP051682">
    <property type="protein sequence ID" value="QJD97762.1"/>
    <property type="molecule type" value="Genomic_DNA"/>
</dbReference>
<protein>
    <submittedName>
        <fullName evidence="4">LysM peptidoglycan-binding domain-containing protein</fullName>
    </submittedName>
</protein>
<name>A0A7L5E390_9SPHI</name>
<sequence>MNVKILLLTTTLSSLSLSLFARTLSDSVGVENQNGRKVILHKLDPKDNYYSIGRRYNVTPSAIIQYNNNASLRVSNIIKVPTEQAFVTSSMPLNNGQQSPYAQQNTTPTSSISDVTQYRVSAGETLYAIARRFNIRVEDIVSLNNLKSNSLTPGQILQIKAAATPATQPVVLSHPLALSPPASSKHDSTAITDNLSSRDSATVERRLPANRYGLSEKNEKGVATWMDDEGMDPNKKLVLHRTAPVGTVIKITNPMTNRTTYAKVVGSFTENEMTKDVIVVMTKSTAESLGALDKRFHVTLSYGTPANE</sequence>
<evidence type="ECO:0000313" key="4">
    <source>
        <dbReference type="EMBL" id="QJD97762.1"/>
    </source>
</evidence>
<dbReference type="Gene3D" id="3.10.350.10">
    <property type="entry name" value="LysM domain"/>
    <property type="match status" value="2"/>
</dbReference>
<dbReference type="SMART" id="SM00257">
    <property type="entry name" value="LysM"/>
    <property type="match status" value="2"/>
</dbReference>
<dbReference type="InterPro" id="IPR036779">
    <property type="entry name" value="LysM_dom_sf"/>
</dbReference>
<accession>A0A7L5E390</accession>
<evidence type="ECO:0000313" key="5">
    <source>
        <dbReference type="Proteomes" id="UP000503278"/>
    </source>
</evidence>
<dbReference type="InterPro" id="IPR018392">
    <property type="entry name" value="LysM"/>
</dbReference>
<dbReference type="Pfam" id="PF01476">
    <property type="entry name" value="LysM"/>
    <property type="match status" value="2"/>
</dbReference>
<dbReference type="PANTHER" id="PTHR33734">
    <property type="entry name" value="LYSM DOMAIN-CONTAINING GPI-ANCHORED PROTEIN 2"/>
    <property type="match status" value="1"/>
</dbReference>
<dbReference type="PROSITE" id="PS51782">
    <property type="entry name" value="LYSM"/>
    <property type="match status" value="1"/>
</dbReference>
<feature type="chain" id="PRO_5029800975" evidence="2">
    <location>
        <begin position="22"/>
        <end position="308"/>
    </location>
</feature>
<feature type="domain" description="LysM" evidence="3">
    <location>
        <begin position="116"/>
        <end position="159"/>
    </location>
</feature>
<evidence type="ECO:0000256" key="2">
    <source>
        <dbReference type="SAM" id="SignalP"/>
    </source>
</evidence>
<dbReference type="Proteomes" id="UP000503278">
    <property type="component" value="Chromosome"/>
</dbReference>
<feature type="compositionally biased region" description="Polar residues" evidence="1">
    <location>
        <begin position="189"/>
        <end position="200"/>
    </location>
</feature>
<dbReference type="Gene3D" id="2.40.40.10">
    <property type="entry name" value="RlpA-like domain"/>
    <property type="match status" value="1"/>
</dbReference>
<dbReference type="PANTHER" id="PTHR33734:SF22">
    <property type="entry name" value="MEMBRANE-BOUND LYTIC MUREIN TRANSGLYCOSYLASE D"/>
    <property type="match status" value="1"/>
</dbReference>
<keyword evidence="5" id="KW-1185">Reference proteome</keyword>
<feature type="region of interest" description="Disordered" evidence="1">
    <location>
        <begin position="179"/>
        <end position="201"/>
    </location>
</feature>
<dbReference type="GO" id="GO:0008932">
    <property type="term" value="F:lytic endotransglycosylase activity"/>
    <property type="evidence" value="ECO:0007669"/>
    <property type="project" value="TreeGrafter"/>
</dbReference>
<dbReference type="RefSeq" id="WP_169610222.1">
    <property type="nucleotide sequence ID" value="NZ_CP051682.1"/>
</dbReference>
<gene>
    <name evidence="4" type="ORF">HH214_18720</name>
</gene>